<sequence length="183" mass="19599">MDKEWEIRLGGTGGQGLITGGIILAEAAILDGKVAVQSQSYGPESRGGSSKAEVIISNDEIDYMKVKDADLLLVMSPEAAKKYKDEVKEDAIIIVDTTYVKDFEATKGKVYEVKISHLARHEAGRELVANIVALAVIVGVTNVVSRSALEQAVLSRIPKGTEELNKKAMAVGFKAIEEVLNAA</sequence>
<dbReference type="InterPro" id="IPR052554">
    <property type="entry name" value="2-oxoglutarate_synth_KorC"/>
</dbReference>
<evidence type="ECO:0000313" key="4">
    <source>
        <dbReference type="Proteomes" id="UP000468766"/>
    </source>
</evidence>
<dbReference type="Proteomes" id="UP000468766">
    <property type="component" value="Unassembled WGS sequence"/>
</dbReference>
<dbReference type="InterPro" id="IPR011894">
    <property type="entry name" value="PorC_KorC"/>
</dbReference>
<name>A0A6I0EQG0_9FIRM</name>
<feature type="domain" description="Pyruvate/ketoisovalerate oxidoreductase catalytic" evidence="2">
    <location>
        <begin position="13"/>
        <end position="173"/>
    </location>
</feature>
<dbReference type="OrthoDB" id="9789125at2"/>
<comment type="caution">
    <text evidence="3">The sequence shown here is derived from an EMBL/GenBank/DDBJ whole genome shotgun (WGS) entry which is preliminary data.</text>
</comment>
<reference evidence="3 4" key="1">
    <citation type="submission" date="2019-10" db="EMBL/GenBank/DDBJ databases">
        <title>Whole-genome sequence of the extremophile Heliorestis acidaminivorans DSM 24790.</title>
        <authorList>
            <person name="Kyndt J.A."/>
            <person name="Meyer T.E."/>
        </authorList>
    </citation>
    <scope>NUCLEOTIDE SEQUENCE [LARGE SCALE GENOMIC DNA]</scope>
    <source>
        <strain evidence="3 4">DSM 24790</strain>
    </source>
</reference>
<dbReference type="PANTHER" id="PTHR42730:SF1">
    <property type="entry name" value="2-OXOGLUTARATE SYNTHASE SUBUNIT KORC"/>
    <property type="match status" value="1"/>
</dbReference>
<evidence type="ECO:0000259" key="2">
    <source>
        <dbReference type="Pfam" id="PF01558"/>
    </source>
</evidence>
<dbReference type="Pfam" id="PF01558">
    <property type="entry name" value="POR"/>
    <property type="match status" value="1"/>
</dbReference>
<dbReference type="NCBIfam" id="TIGR02175">
    <property type="entry name" value="PorC_KorC"/>
    <property type="match status" value="1"/>
</dbReference>
<dbReference type="PANTHER" id="PTHR42730">
    <property type="entry name" value="2-OXOGLUTARATE SYNTHASE SUBUNIT KORC"/>
    <property type="match status" value="1"/>
</dbReference>
<accession>A0A6I0EQG0</accession>
<dbReference type="InterPro" id="IPR019752">
    <property type="entry name" value="Pyrv/ketoisovalerate_OxRed_cat"/>
</dbReference>
<evidence type="ECO:0000256" key="1">
    <source>
        <dbReference type="ARBA" id="ARBA00023002"/>
    </source>
</evidence>
<dbReference type="RefSeq" id="WP_151620240.1">
    <property type="nucleotide sequence ID" value="NZ_WBXO01000006.1"/>
</dbReference>
<proteinExistence type="predicted"/>
<gene>
    <name evidence="3" type="ORF">F9B85_09420</name>
</gene>
<organism evidence="3 4">
    <name type="scientific">Heliorestis acidaminivorans</name>
    <dbReference type="NCBI Taxonomy" id="553427"/>
    <lineage>
        <taxon>Bacteria</taxon>
        <taxon>Bacillati</taxon>
        <taxon>Bacillota</taxon>
        <taxon>Clostridia</taxon>
        <taxon>Eubacteriales</taxon>
        <taxon>Heliobacteriaceae</taxon>
        <taxon>Heliorestis</taxon>
    </lineage>
</organism>
<keyword evidence="4" id="KW-1185">Reference proteome</keyword>
<dbReference type="EMBL" id="WBXO01000006">
    <property type="protein sequence ID" value="KAB2952364.1"/>
    <property type="molecule type" value="Genomic_DNA"/>
</dbReference>
<dbReference type="Gene3D" id="3.40.920.10">
    <property type="entry name" value="Pyruvate-ferredoxin oxidoreductase, PFOR, domain III"/>
    <property type="match status" value="1"/>
</dbReference>
<dbReference type="InterPro" id="IPR002869">
    <property type="entry name" value="Pyrv_flavodox_OxRed_cen"/>
</dbReference>
<evidence type="ECO:0000313" key="3">
    <source>
        <dbReference type="EMBL" id="KAB2952364.1"/>
    </source>
</evidence>
<protein>
    <submittedName>
        <fullName evidence="3">2-oxoacid:ferredoxin oxidoreductase subunit gamma</fullName>
    </submittedName>
</protein>
<keyword evidence="1" id="KW-0560">Oxidoreductase</keyword>
<dbReference type="GO" id="GO:0016625">
    <property type="term" value="F:oxidoreductase activity, acting on the aldehyde or oxo group of donors, iron-sulfur protein as acceptor"/>
    <property type="evidence" value="ECO:0007669"/>
    <property type="project" value="InterPro"/>
</dbReference>
<dbReference type="SUPFAM" id="SSF53323">
    <property type="entry name" value="Pyruvate-ferredoxin oxidoreductase, PFOR, domain III"/>
    <property type="match status" value="1"/>
</dbReference>
<dbReference type="AlphaFoldDB" id="A0A6I0EQG0"/>